<keyword evidence="1" id="KW-0677">Repeat</keyword>
<dbReference type="InterPro" id="IPR011989">
    <property type="entry name" value="ARM-like"/>
</dbReference>
<dbReference type="GO" id="GO:0003729">
    <property type="term" value="F:mRNA binding"/>
    <property type="evidence" value="ECO:0007669"/>
    <property type="project" value="TreeGrafter"/>
</dbReference>
<dbReference type="Proteomes" id="UP001327560">
    <property type="component" value="Chromosome 2"/>
</dbReference>
<dbReference type="AlphaFoldDB" id="A0AAQ3JZV4"/>
<accession>A0AAQ3JZV4</accession>
<dbReference type="InterPro" id="IPR016024">
    <property type="entry name" value="ARM-type_fold"/>
</dbReference>
<sequence>MDPGKIDQEYTALDKVLVGIPNDTIGNPCASETIQSSVLPSFEPTSAHELNKSSASTNLCGLFNTEAVKVCDSNPLDNILPKTLFDQDDNSYNYHRALPMSVSQDASESPNNQSLALSFMNLGLKDRFAVMQSELDLLYQKDYSPFITENKSCEPNRHTRVTDEHDYDYGKLMELNFCDPRSISGDHKEQWQSFPNYPATMPINPWMHTCFPPTGVSEQESEFPSSSFRQQYYMESPYHANMPHQQQNRFNMLQCEMKDDRNYRRRPEQHCLKNLEHQCPEGHIRRRINSGTGQFSGNAMQSFFHVPIPHQAEQESLRSYENANVDNNRHNQLHPSFVSSNHARCHPNGFSGQCKSMLLAQAQSLPPACGLYGHSIGSHGNQVLDRFGKQTFPEKVLTRSHGLTSLRISESGSLGNRRLPEHANNTRRITPNSNVHNHLVQYDESLDLDVGRSVGSYSYSPDKNHYQLAKDQRYWHSLQSIIDKGNREDFDNVFLEIIGHAVEATTDPSGNYLVQKLVAVCTEEQKMQLISKISQSSSELLRISCNQHGNFLKLQLRTALS</sequence>
<keyword evidence="2" id="KW-0810">Translation regulation</keyword>
<dbReference type="GO" id="GO:0006417">
    <property type="term" value="P:regulation of translation"/>
    <property type="evidence" value="ECO:0007669"/>
    <property type="project" value="UniProtKB-KW"/>
</dbReference>
<evidence type="ECO:0000256" key="1">
    <source>
        <dbReference type="ARBA" id="ARBA00022737"/>
    </source>
</evidence>
<name>A0AAQ3JZV4_9LILI</name>
<dbReference type="EMBL" id="CP136891">
    <property type="protein sequence ID" value="WOK99186.1"/>
    <property type="molecule type" value="Genomic_DNA"/>
</dbReference>
<dbReference type="Pfam" id="PF00806">
    <property type="entry name" value="PUF"/>
    <property type="match status" value="2"/>
</dbReference>
<reference evidence="5 6" key="1">
    <citation type="submission" date="2023-10" db="EMBL/GenBank/DDBJ databases">
        <title>Chromosome-scale genome assembly provides insights into flower coloration mechanisms of Canna indica.</title>
        <authorList>
            <person name="Li C."/>
        </authorList>
    </citation>
    <scope>NUCLEOTIDE SEQUENCE [LARGE SCALE GENOMIC DNA]</scope>
    <source>
        <tissue evidence="5">Flower</tissue>
    </source>
</reference>
<dbReference type="PANTHER" id="PTHR12537">
    <property type="entry name" value="RNA BINDING PROTEIN PUMILIO-RELATED"/>
    <property type="match status" value="1"/>
</dbReference>
<proteinExistence type="predicted"/>
<keyword evidence="6" id="KW-1185">Reference proteome</keyword>
<protein>
    <recommendedName>
        <fullName evidence="4">PUM-HD domain-containing protein</fullName>
    </recommendedName>
</protein>
<dbReference type="SUPFAM" id="SSF48371">
    <property type="entry name" value="ARM repeat"/>
    <property type="match status" value="1"/>
</dbReference>
<dbReference type="SMART" id="SM00025">
    <property type="entry name" value="Pumilio"/>
    <property type="match status" value="1"/>
</dbReference>
<evidence type="ECO:0000259" key="4">
    <source>
        <dbReference type="PROSITE" id="PS50303"/>
    </source>
</evidence>
<gene>
    <name evidence="5" type="ORF">Cni_G07898</name>
</gene>
<evidence type="ECO:0000256" key="3">
    <source>
        <dbReference type="PROSITE-ProRule" id="PRU00317"/>
    </source>
</evidence>
<dbReference type="Gene3D" id="1.25.10.10">
    <property type="entry name" value="Leucine-rich Repeat Variant"/>
    <property type="match status" value="1"/>
</dbReference>
<dbReference type="InterPro" id="IPR001313">
    <property type="entry name" value="Pumilio_RNA-bd_rpt"/>
</dbReference>
<evidence type="ECO:0000256" key="2">
    <source>
        <dbReference type="ARBA" id="ARBA00022845"/>
    </source>
</evidence>
<organism evidence="5 6">
    <name type="scientific">Canna indica</name>
    <name type="common">Indian-shot</name>
    <dbReference type="NCBI Taxonomy" id="4628"/>
    <lineage>
        <taxon>Eukaryota</taxon>
        <taxon>Viridiplantae</taxon>
        <taxon>Streptophyta</taxon>
        <taxon>Embryophyta</taxon>
        <taxon>Tracheophyta</taxon>
        <taxon>Spermatophyta</taxon>
        <taxon>Magnoliopsida</taxon>
        <taxon>Liliopsida</taxon>
        <taxon>Zingiberales</taxon>
        <taxon>Cannaceae</taxon>
        <taxon>Canna</taxon>
    </lineage>
</organism>
<evidence type="ECO:0000313" key="5">
    <source>
        <dbReference type="EMBL" id="WOK99186.1"/>
    </source>
</evidence>
<dbReference type="PROSITE" id="PS50303">
    <property type="entry name" value="PUM_HD"/>
    <property type="match status" value="1"/>
</dbReference>
<feature type="repeat" description="Pumilio" evidence="3">
    <location>
        <begin position="496"/>
        <end position="531"/>
    </location>
</feature>
<evidence type="ECO:0000313" key="6">
    <source>
        <dbReference type="Proteomes" id="UP001327560"/>
    </source>
</evidence>
<dbReference type="PROSITE" id="PS50302">
    <property type="entry name" value="PUM"/>
    <property type="match status" value="1"/>
</dbReference>
<dbReference type="PANTHER" id="PTHR12537:SF147">
    <property type="entry name" value="PUMILIO HOMOLOG 12"/>
    <property type="match status" value="1"/>
</dbReference>
<feature type="domain" description="PUM-HD" evidence="4">
    <location>
        <begin position="434"/>
        <end position="561"/>
    </location>
</feature>
<dbReference type="InterPro" id="IPR033133">
    <property type="entry name" value="PUM-HD"/>
</dbReference>
<dbReference type="GO" id="GO:0005737">
    <property type="term" value="C:cytoplasm"/>
    <property type="evidence" value="ECO:0007669"/>
    <property type="project" value="TreeGrafter"/>
</dbReference>